<dbReference type="EMBL" id="CP115612">
    <property type="protein sequence ID" value="WBW73912.1"/>
    <property type="molecule type" value="Genomic_DNA"/>
</dbReference>
<evidence type="ECO:0000313" key="2">
    <source>
        <dbReference type="EMBL" id="WBW73912.1"/>
    </source>
</evidence>
<dbReference type="Proteomes" id="UP001212411">
    <property type="component" value="Chromosome 2"/>
</dbReference>
<proteinExistence type="predicted"/>
<feature type="signal peptide" evidence="1">
    <location>
        <begin position="1"/>
        <end position="19"/>
    </location>
</feature>
<dbReference type="AlphaFoldDB" id="A0AAE9WCK0"/>
<accession>A0AAE9WCK0</accession>
<reference evidence="2 3" key="1">
    <citation type="journal article" date="2023" name="G3 (Bethesda)">
        <title>A high-quality reference genome for the fission yeast Schizosaccharomyces osmophilus.</title>
        <authorList>
            <person name="Jia G.S."/>
            <person name="Zhang W.C."/>
            <person name="Liang Y."/>
            <person name="Liu X.H."/>
            <person name="Rhind N."/>
            <person name="Pidoux A."/>
            <person name="Brysch-Herzberg M."/>
            <person name="Du L.L."/>
        </authorList>
    </citation>
    <scope>NUCLEOTIDE SEQUENCE [LARGE SCALE GENOMIC DNA]</scope>
    <source>
        <strain evidence="2 3">CBS 15793</strain>
    </source>
</reference>
<evidence type="ECO:0000256" key="1">
    <source>
        <dbReference type="SAM" id="SignalP"/>
    </source>
</evidence>
<feature type="chain" id="PRO_5042107713" evidence="1">
    <location>
        <begin position="20"/>
        <end position="71"/>
    </location>
</feature>
<dbReference type="KEGG" id="som:SOMG_02844"/>
<protein>
    <submittedName>
        <fullName evidence="2">Uncharacterized protein</fullName>
    </submittedName>
</protein>
<dbReference type="RefSeq" id="XP_056038155.1">
    <property type="nucleotide sequence ID" value="XM_056181635.1"/>
</dbReference>
<keyword evidence="1" id="KW-0732">Signal</keyword>
<organism evidence="2 3">
    <name type="scientific">Schizosaccharomyces osmophilus</name>
    <dbReference type="NCBI Taxonomy" id="2545709"/>
    <lineage>
        <taxon>Eukaryota</taxon>
        <taxon>Fungi</taxon>
        <taxon>Dikarya</taxon>
        <taxon>Ascomycota</taxon>
        <taxon>Taphrinomycotina</taxon>
        <taxon>Schizosaccharomycetes</taxon>
        <taxon>Schizosaccharomycetales</taxon>
        <taxon>Schizosaccharomycetaceae</taxon>
        <taxon>Schizosaccharomyces</taxon>
    </lineage>
</organism>
<gene>
    <name evidence="2" type="ORF">SOMG_02844</name>
</gene>
<evidence type="ECO:0000313" key="3">
    <source>
        <dbReference type="Proteomes" id="UP001212411"/>
    </source>
</evidence>
<keyword evidence="3" id="KW-1185">Reference proteome</keyword>
<name>A0AAE9WCK0_9SCHI</name>
<sequence>MRLFLLSLFLISLLGISFAFPYGSAAQRNVSSNALYQGYNTTSELSQTNSTHIQGKFANATNNFGASNITY</sequence>
<dbReference type="GeneID" id="80876324"/>